<protein>
    <submittedName>
        <fullName evidence="1">Uncharacterized protein</fullName>
    </submittedName>
</protein>
<gene>
    <name evidence="1" type="ORF">QXL92_33540</name>
</gene>
<evidence type="ECO:0000313" key="2">
    <source>
        <dbReference type="Proteomes" id="UP001229081"/>
    </source>
</evidence>
<dbReference type="EMBL" id="JAUFSA010000007">
    <property type="protein sequence ID" value="MDP7739652.1"/>
    <property type="molecule type" value="Genomic_DNA"/>
</dbReference>
<dbReference type="Proteomes" id="UP001229081">
    <property type="component" value="Unassembled WGS sequence"/>
</dbReference>
<name>A0AAJ1S903_9MYCO</name>
<sequence length="218" mass="24926">MLSASDEKALLQHVSAEKRREQVFRRIREQPTVTKQFAPPPKPPVDYDSEIIRISESLSKWRKVLVEFAEGHVADDRKGRCKRCREEAPCSTRRTLNRLENELVERVAVADSRDPADGFDAVGEPAPERTLSQLYDARDRWRRALVDLTIDHMNEDGKGRCAQCPVGTPCDISKAVTRINRGIARQIEKYACMDDGQREVALGNRQITRYYEDDWGAV</sequence>
<accession>A0AAJ1S903</accession>
<comment type="caution">
    <text evidence="1">The sequence shown here is derived from an EMBL/GenBank/DDBJ whole genome shotgun (WGS) entry which is preliminary data.</text>
</comment>
<organism evidence="1 2">
    <name type="scientific">Mycobacterium paragordonae</name>
    <dbReference type="NCBI Taxonomy" id="1389713"/>
    <lineage>
        <taxon>Bacteria</taxon>
        <taxon>Bacillati</taxon>
        <taxon>Actinomycetota</taxon>
        <taxon>Actinomycetes</taxon>
        <taxon>Mycobacteriales</taxon>
        <taxon>Mycobacteriaceae</taxon>
        <taxon>Mycobacterium</taxon>
    </lineage>
</organism>
<proteinExistence type="predicted"/>
<evidence type="ECO:0000313" key="1">
    <source>
        <dbReference type="EMBL" id="MDP7739652.1"/>
    </source>
</evidence>
<dbReference type="AlphaFoldDB" id="A0AAJ1S903"/>
<reference evidence="1" key="1">
    <citation type="submission" date="2023-06" db="EMBL/GenBank/DDBJ databases">
        <title>Identification of two novel mycobacterium reveal diversities and complexities of Mycobacterium gordonae clade.</title>
        <authorList>
            <person name="Matsumoto Y."/>
            <person name="Nakamura S."/>
            <person name="Motooka D."/>
            <person name="Fukushima K."/>
        </authorList>
    </citation>
    <scope>NUCLEOTIDE SEQUENCE</scope>
    <source>
        <strain evidence="1">TY812</strain>
    </source>
</reference>
<dbReference type="RefSeq" id="WP_306256080.1">
    <property type="nucleotide sequence ID" value="NZ_JAUFSA010000007.1"/>
</dbReference>